<evidence type="ECO:0000313" key="1">
    <source>
        <dbReference type="EMBL" id="UUO15599.1"/>
    </source>
</evidence>
<accession>A0ABY5M198</accession>
<dbReference type="RefSeq" id="WP_027400956.1">
    <property type="nucleotide sequence ID" value="NZ_CP099464.1"/>
</dbReference>
<keyword evidence="2" id="KW-1185">Reference proteome</keyword>
<reference evidence="1" key="1">
    <citation type="submission" date="2022-06" db="EMBL/GenBank/DDBJ databases">
        <title>Nostosin G and Spiroidesin B from the Cyanobacterium Dolichospermum sp. NIES-1697.</title>
        <authorList>
            <person name="Phan C.-S."/>
            <person name="Mehjabin J.J."/>
            <person name="Anas A.R.J."/>
            <person name="Hayasaka M."/>
            <person name="Onoki R."/>
            <person name="Wang J."/>
            <person name="Umezawa T."/>
            <person name="Washio K."/>
            <person name="Morikawa M."/>
            <person name="Okino T."/>
        </authorList>
    </citation>
    <scope>NUCLEOTIDE SEQUENCE</scope>
    <source>
        <strain evidence="1">NIES-1697</strain>
    </source>
</reference>
<dbReference type="EMBL" id="CP099464">
    <property type="protein sequence ID" value="UUO15599.1"/>
    <property type="molecule type" value="Genomic_DNA"/>
</dbReference>
<dbReference type="Gene3D" id="6.10.10.120">
    <property type="entry name" value="Antitoxin ParD1-like"/>
    <property type="match status" value="1"/>
</dbReference>
<organism evidence="1 2">
    <name type="scientific">Dolichospermum heterosporum TAC447</name>
    <dbReference type="NCBI Taxonomy" id="747523"/>
    <lineage>
        <taxon>Bacteria</taxon>
        <taxon>Bacillati</taxon>
        <taxon>Cyanobacteriota</taxon>
        <taxon>Cyanophyceae</taxon>
        <taxon>Nostocales</taxon>
        <taxon>Aphanizomenonaceae</taxon>
        <taxon>Dolichospermum</taxon>
        <taxon>Dolichospermum heterosporum</taxon>
    </lineage>
</organism>
<proteinExistence type="predicted"/>
<dbReference type="Proteomes" id="UP001057561">
    <property type="component" value="Chromosome"/>
</dbReference>
<gene>
    <name evidence="1" type="ORF">NG743_00600</name>
</gene>
<dbReference type="InterPro" id="IPR038296">
    <property type="entry name" value="ParD_sf"/>
</dbReference>
<sequence>MNIQLKPETEELIQAYIDTGRFENIEDAVNEAFSLLLDRERRLEELRKKIAVGTEQIKNGQVTDGEVVFARLQAKIGVA</sequence>
<protein>
    <submittedName>
        <fullName evidence="1">Type II toxin-antitoxin system ParD family antitoxin</fullName>
    </submittedName>
</protein>
<evidence type="ECO:0000313" key="2">
    <source>
        <dbReference type="Proteomes" id="UP001057561"/>
    </source>
</evidence>
<name>A0ABY5M198_9CYAN</name>